<keyword evidence="1" id="KW-1133">Transmembrane helix</keyword>
<evidence type="ECO:0000313" key="3">
    <source>
        <dbReference type="EMBL" id="CAD9590285.1"/>
    </source>
</evidence>
<evidence type="ECO:0000313" key="2">
    <source>
        <dbReference type="EMBL" id="CAD9590282.1"/>
    </source>
</evidence>
<evidence type="ECO:0000256" key="1">
    <source>
        <dbReference type="SAM" id="Phobius"/>
    </source>
</evidence>
<feature type="transmembrane region" description="Helical" evidence="1">
    <location>
        <begin position="132"/>
        <end position="149"/>
    </location>
</feature>
<sequence>MGAMLSIETLFWAPLGMDVMLLVGTYSACKLSGLGWYLDEMKKHSEKKNDDDDEVIDNLVKDESHPIHSVWDLAMTAYSAYGCLLPWATYVAYRDPSLRVSLSWAMTTLMAAKLASPGAWKWTNANGQKGKILTIIFFYLPTYGGYATYKSFFSS</sequence>
<keyword evidence="1" id="KW-0812">Transmembrane</keyword>
<keyword evidence="1" id="KW-0472">Membrane</keyword>
<gene>
    <name evidence="2" type="ORF">SMAR0320_LOCUS6711</name>
    <name evidence="3" type="ORF">SMAR0320_LOCUS6712</name>
</gene>
<dbReference type="EMBL" id="HBGZ01009365">
    <property type="protein sequence ID" value="CAD9590285.1"/>
    <property type="molecule type" value="Transcribed_RNA"/>
</dbReference>
<reference evidence="3" key="1">
    <citation type="submission" date="2021-01" db="EMBL/GenBank/DDBJ databases">
        <authorList>
            <person name="Corre E."/>
            <person name="Pelletier E."/>
            <person name="Niang G."/>
            <person name="Scheremetjew M."/>
            <person name="Finn R."/>
            <person name="Kale V."/>
            <person name="Holt S."/>
            <person name="Cochrane G."/>
            <person name="Meng A."/>
            <person name="Brown T."/>
            <person name="Cohen L."/>
        </authorList>
    </citation>
    <scope>NUCLEOTIDE SEQUENCE</scope>
    <source>
        <strain evidence="3">SM1012Den-03</strain>
    </source>
</reference>
<protein>
    <submittedName>
        <fullName evidence="3">Uncharacterized protein</fullName>
    </submittedName>
</protein>
<feature type="transmembrane region" description="Helical" evidence="1">
    <location>
        <begin position="20"/>
        <end position="38"/>
    </location>
</feature>
<accession>A0A6U3U5X2</accession>
<dbReference type="AlphaFoldDB" id="A0A6U3U5X2"/>
<name>A0A6U3U5X2_9STRA</name>
<organism evidence="3">
    <name type="scientific">Skeletonema marinoi</name>
    <dbReference type="NCBI Taxonomy" id="267567"/>
    <lineage>
        <taxon>Eukaryota</taxon>
        <taxon>Sar</taxon>
        <taxon>Stramenopiles</taxon>
        <taxon>Ochrophyta</taxon>
        <taxon>Bacillariophyta</taxon>
        <taxon>Coscinodiscophyceae</taxon>
        <taxon>Thalassiosirophycidae</taxon>
        <taxon>Thalassiosirales</taxon>
        <taxon>Skeletonemataceae</taxon>
        <taxon>Skeletonema</taxon>
        <taxon>Skeletonema marinoi-dohrnii complex</taxon>
    </lineage>
</organism>
<proteinExistence type="predicted"/>
<dbReference type="EMBL" id="HBGZ01009364">
    <property type="protein sequence ID" value="CAD9590282.1"/>
    <property type="molecule type" value="Transcribed_RNA"/>
</dbReference>